<evidence type="ECO:0000256" key="3">
    <source>
        <dbReference type="ARBA" id="ARBA00022777"/>
    </source>
</evidence>
<evidence type="ECO:0000259" key="5">
    <source>
        <dbReference type="PROSITE" id="PS50011"/>
    </source>
</evidence>
<keyword evidence="3" id="KW-0418">Kinase</keyword>
<dbReference type="InterPro" id="IPR011009">
    <property type="entry name" value="Kinase-like_dom_sf"/>
</dbReference>
<dbReference type="GO" id="GO:0016020">
    <property type="term" value="C:membrane"/>
    <property type="evidence" value="ECO:0007669"/>
    <property type="project" value="TreeGrafter"/>
</dbReference>
<dbReference type="EMBL" id="PDCK01000045">
    <property type="protein sequence ID" value="PRQ18651.1"/>
    <property type="molecule type" value="Genomic_DNA"/>
</dbReference>
<dbReference type="Pfam" id="PF00069">
    <property type="entry name" value="Pkinase"/>
    <property type="match status" value="1"/>
</dbReference>
<evidence type="ECO:0000313" key="7">
    <source>
        <dbReference type="Proteomes" id="UP000238479"/>
    </source>
</evidence>
<dbReference type="GO" id="GO:0004674">
    <property type="term" value="F:protein serine/threonine kinase activity"/>
    <property type="evidence" value="ECO:0007669"/>
    <property type="project" value="InterPro"/>
</dbReference>
<organism evidence="6 7">
    <name type="scientific">Rosa chinensis</name>
    <name type="common">China rose</name>
    <dbReference type="NCBI Taxonomy" id="74649"/>
    <lineage>
        <taxon>Eukaryota</taxon>
        <taxon>Viridiplantae</taxon>
        <taxon>Streptophyta</taxon>
        <taxon>Embryophyta</taxon>
        <taxon>Tracheophyta</taxon>
        <taxon>Spermatophyta</taxon>
        <taxon>Magnoliopsida</taxon>
        <taxon>eudicotyledons</taxon>
        <taxon>Gunneridae</taxon>
        <taxon>Pentapetalae</taxon>
        <taxon>rosids</taxon>
        <taxon>fabids</taxon>
        <taxon>Rosales</taxon>
        <taxon>Rosaceae</taxon>
        <taxon>Rosoideae</taxon>
        <taxon>Rosoideae incertae sedis</taxon>
        <taxon>Rosa</taxon>
    </lineage>
</organism>
<dbReference type="AlphaFoldDB" id="A0A2P6P9P2"/>
<keyword evidence="7" id="KW-1185">Reference proteome</keyword>
<dbReference type="Gramene" id="PRQ18651">
    <property type="protein sequence ID" value="PRQ18651"/>
    <property type="gene ID" value="RchiOBHm_Chr7g0208401"/>
</dbReference>
<gene>
    <name evidence="6" type="ORF">RchiOBHm_Chr7g0208401</name>
</gene>
<name>A0A2P6P9P2_ROSCH</name>
<evidence type="ECO:0000313" key="6">
    <source>
        <dbReference type="EMBL" id="PRQ18651.1"/>
    </source>
</evidence>
<accession>A0A2P6P9P2</accession>
<feature type="domain" description="Protein kinase" evidence="5">
    <location>
        <begin position="4"/>
        <end position="108"/>
    </location>
</feature>
<dbReference type="SUPFAM" id="SSF56112">
    <property type="entry name" value="Protein kinase-like (PK-like)"/>
    <property type="match status" value="1"/>
</dbReference>
<dbReference type="PANTHER" id="PTHR24348">
    <property type="entry name" value="SERINE/THREONINE-PROTEIN KINASE UNC-51-RELATED"/>
    <property type="match status" value="1"/>
</dbReference>
<dbReference type="GO" id="GO:0005524">
    <property type="term" value="F:ATP binding"/>
    <property type="evidence" value="ECO:0007669"/>
    <property type="project" value="UniProtKB-KW"/>
</dbReference>
<keyword evidence="1 6" id="KW-0808">Transferase</keyword>
<sequence>MERYKFTKQVDAGSFGHVYKAVDKTTGEFVAIKELKHLCQSSYLELPKVQALTRLKHPNVVNLKGIQRLHGVVFFILEYMQGILFQLIHLKGNAGQLFSLAKIRAMCF</sequence>
<dbReference type="GO" id="GO:0005776">
    <property type="term" value="C:autophagosome"/>
    <property type="evidence" value="ECO:0007669"/>
    <property type="project" value="TreeGrafter"/>
</dbReference>
<keyword evidence="2" id="KW-0547">Nucleotide-binding</keyword>
<dbReference type="PANTHER" id="PTHR24348:SF22">
    <property type="entry name" value="NON-SPECIFIC SERINE_THREONINE PROTEIN KINASE"/>
    <property type="match status" value="1"/>
</dbReference>
<dbReference type="PROSITE" id="PS50011">
    <property type="entry name" value="PROTEIN_KINASE_DOM"/>
    <property type="match status" value="1"/>
</dbReference>
<reference evidence="6 7" key="1">
    <citation type="journal article" date="2018" name="Nat. Genet.">
        <title>The Rosa genome provides new insights in the design of modern roses.</title>
        <authorList>
            <person name="Bendahmane M."/>
        </authorList>
    </citation>
    <scope>NUCLEOTIDE SEQUENCE [LARGE SCALE GENOMIC DNA]</scope>
    <source>
        <strain evidence="7">cv. Old Blush</strain>
    </source>
</reference>
<dbReference type="Proteomes" id="UP000238479">
    <property type="component" value="Chromosome 7"/>
</dbReference>
<keyword evidence="4" id="KW-0067">ATP-binding</keyword>
<evidence type="ECO:0000256" key="2">
    <source>
        <dbReference type="ARBA" id="ARBA00022741"/>
    </source>
</evidence>
<dbReference type="GO" id="GO:0000045">
    <property type="term" value="P:autophagosome assembly"/>
    <property type="evidence" value="ECO:0007669"/>
    <property type="project" value="TreeGrafter"/>
</dbReference>
<dbReference type="InterPro" id="IPR000719">
    <property type="entry name" value="Prot_kinase_dom"/>
</dbReference>
<comment type="caution">
    <text evidence="6">The sequence shown here is derived from an EMBL/GenBank/DDBJ whole genome shotgun (WGS) entry which is preliminary data.</text>
</comment>
<proteinExistence type="predicted"/>
<dbReference type="Gene3D" id="1.10.510.10">
    <property type="entry name" value="Transferase(Phosphotransferase) domain 1"/>
    <property type="match status" value="1"/>
</dbReference>
<dbReference type="InterPro" id="IPR045269">
    <property type="entry name" value="Atg1-like"/>
</dbReference>
<dbReference type="GO" id="GO:0005829">
    <property type="term" value="C:cytosol"/>
    <property type="evidence" value="ECO:0007669"/>
    <property type="project" value="TreeGrafter"/>
</dbReference>
<protein>
    <recommendedName>
        <fullName evidence="5">Protein kinase domain-containing protein</fullName>
    </recommendedName>
</protein>
<dbReference type="GO" id="GO:0010506">
    <property type="term" value="P:regulation of autophagy"/>
    <property type="evidence" value="ECO:0007669"/>
    <property type="project" value="InterPro"/>
</dbReference>
<dbReference type="GO" id="GO:0000407">
    <property type="term" value="C:phagophore assembly site"/>
    <property type="evidence" value="ECO:0007669"/>
    <property type="project" value="TreeGrafter"/>
</dbReference>
<dbReference type="STRING" id="74649.A0A2P6P9P2"/>
<evidence type="ECO:0000256" key="4">
    <source>
        <dbReference type="ARBA" id="ARBA00022840"/>
    </source>
</evidence>
<evidence type="ECO:0000256" key="1">
    <source>
        <dbReference type="ARBA" id="ARBA00022679"/>
    </source>
</evidence>